<evidence type="ECO:0000313" key="3">
    <source>
        <dbReference type="Proteomes" id="UP000287361"/>
    </source>
</evidence>
<dbReference type="OrthoDB" id="2054950at2"/>
<sequence length="89" mass="10055">MQALSEKGTALLAKFKKFQKLSLVLYALAAMAFVFAGNILLTIIIVALDIFLEIKLYRCPHCGKGLDCRRRVNEDTVCPKCEKYIFRGL</sequence>
<dbReference type="AlphaFoldDB" id="A0A401LFV7"/>
<evidence type="ECO:0000313" key="2">
    <source>
        <dbReference type="EMBL" id="GCB30402.1"/>
    </source>
</evidence>
<reference evidence="2 3" key="1">
    <citation type="submission" date="2018-10" db="EMBL/GenBank/DDBJ databases">
        <title>Draft Genome Sequence of Anaerotignum sp. KCTC 15736.</title>
        <authorList>
            <person name="Choi S.H."/>
            <person name="Kim J.S."/>
            <person name="Kang S.W."/>
            <person name="Lee J.S."/>
            <person name="Park S.H."/>
        </authorList>
    </citation>
    <scope>NUCLEOTIDE SEQUENCE [LARGE SCALE GENOMIC DNA]</scope>
    <source>
        <strain evidence="2 3">KCTC 15736</strain>
    </source>
</reference>
<dbReference type="RefSeq" id="WP_016408074.1">
    <property type="nucleotide sequence ID" value="NZ_DAVZTY010000124.1"/>
</dbReference>
<protein>
    <submittedName>
        <fullName evidence="2">Uncharacterized protein</fullName>
    </submittedName>
</protein>
<comment type="caution">
    <text evidence="2">The sequence shown here is derived from an EMBL/GenBank/DDBJ whole genome shotgun (WGS) entry which is preliminary data.</text>
</comment>
<keyword evidence="3" id="KW-1185">Reference proteome</keyword>
<accession>A0A401LFV7</accession>
<proteinExistence type="predicted"/>
<keyword evidence="1" id="KW-0472">Membrane</keyword>
<keyword evidence="1" id="KW-1133">Transmembrane helix</keyword>
<keyword evidence="1" id="KW-0812">Transmembrane</keyword>
<organism evidence="2 3">
    <name type="scientific">Anaerotignum faecicola</name>
    <dbReference type="NCBI Taxonomy" id="2358141"/>
    <lineage>
        <taxon>Bacteria</taxon>
        <taxon>Bacillati</taxon>
        <taxon>Bacillota</taxon>
        <taxon>Clostridia</taxon>
        <taxon>Lachnospirales</taxon>
        <taxon>Anaerotignaceae</taxon>
        <taxon>Anaerotignum</taxon>
    </lineage>
</organism>
<gene>
    <name evidence="2" type="ORF">KGMB03357_20630</name>
</gene>
<dbReference type="Proteomes" id="UP000287361">
    <property type="component" value="Unassembled WGS sequence"/>
</dbReference>
<name>A0A401LFV7_9FIRM</name>
<feature type="transmembrane region" description="Helical" evidence="1">
    <location>
        <begin position="23"/>
        <end position="48"/>
    </location>
</feature>
<dbReference type="GeneID" id="86195076"/>
<dbReference type="EMBL" id="BHVZ01000014">
    <property type="protein sequence ID" value="GCB30402.1"/>
    <property type="molecule type" value="Genomic_DNA"/>
</dbReference>
<evidence type="ECO:0000256" key="1">
    <source>
        <dbReference type="SAM" id="Phobius"/>
    </source>
</evidence>